<dbReference type="AlphaFoldDB" id="A0A834NNT4"/>
<dbReference type="Proteomes" id="UP000617340">
    <property type="component" value="Unassembled WGS sequence"/>
</dbReference>
<evidence type="ECO:0000256" key="1">
    <source>
        <dbReference type="SAM" id="MobiDB-lite"/>
    </source>
</evidence>
<dbReference type="EMBL" id="JACSDZ010000002">
    <property type="protein sequence ID" value="KAF7414635.1"/>
    <property type="molecule type" value="Genomic_DNA"/>
</dbReference>
<organism evidence="2 3">
    <name type="scientific">Vespula germanica</name>
    <name type="common">German yellow jacket</name>
    <name type="synonym">Paravespula germanica</name>
    <dbReference type="NCBI Taxonomy" id="30212"/>
    <lineage>
        <taxon>Eukaryota</taxon>
        <taxon>Metazoa</taxon>
        <taxon>Ecdysozoa</taxon>
        <taxon>Arthropoda</taxon>
        <taxon>Hexapoda</taxon>
        <taxon>Insecta</taxon>
        <taxon>Pterygota</taxon>
        <taxon>Neoptera</taxon>
        <taxon>Endopterygota</taxon>
        <taxon>Hymenoptera</taxon>
        <taxon>Apocrita</taxon>
        <taxon>Aculeata</taxon>
        <taxon>Vespoidea</taxon>
        <taxon>Vespidae</taxon>
        <taxon>Vespinae</taxon>
        <taxon>Vespula</taxon>
    </lineage>
</organism>
<evidence type="ECO:0000313" key="3">
    <source>
        <dbReference type="Proteomes" id="UP000617340"/>
    </source>
</evidence>
<proteinExistence type="predicted"/>
<reference evidence="2" key="1">
    <citation type="journal article" date="2020" name="G3 (Bethesda)">
        <title>High-Quality Assemblies for Three Invasive Social Wasps from the &lt;i&gt;Vespula&lt;/i&gt; Genus.</title>
        <authorList>
            <person name="Harrop T.W.R."/>
            <person name="Guhlin J."/>
            <person name="McLaughlin G.M."/>
            <person name="Permina E."/>
            <person name="Stockwell P."/>
            <person name="Gilligan J."/>
            <person name="Le Lec M.F."/>
            <person name="Gruber M.A.M."/>
            <person name="Quinn O."/>
            <person name="Lovegrove M."/>
            <person name="Duncan E.J."/>
            <person name="Remnant E.J."/>
            <person name="Van Eeckhoven J."/>
            <person name="Graham B."/>
            <person name="Knapp R.A."/>
            <person name="Langford K.W."/>
            <person name="Kronenberg Z."/>
            <person name="Press M.O."/>
            <person name="Eacker S.M."/>
            <person name="Wilson-Rankin E.E."/>
            <person name="Purcell J."/>
            <person name="Lester P.J."/>
            <person name="Dearden P.K."/>
        </authorList>
    </citation>
    <scope>NUCLEOTIDE SEQUENCE</scope>
    <source>
        <strain evidence="2">Linc-1</strain>
    </source>
</reference>
<feature type="region of interest" description="Disordered" evidence="1">
    <location>
        <begin position="165"/>
        <end position="210"/>
    </location>
</feature>
<accession>A0A834NNT4</accession>
<gene>
    <name evidence="2" type="ORF">HZH68_003124</name>
</gene>
<name>A0A834NNT4_VESGE</name>
<evidence type="ECO:0000313" key="2">
    <source>
        <dbReference type="EMBL" id="KAF7414635.1"/>
    </source>
</evidence>
<keyword evidence="3" id="KW-1185">Reference proteome</keyword>
<comment type="caution">
    <text evidence="2">The sequence shown here is derived from an EMBL/GenBank/DDBJ whole genome shotgun (WGS) entry which is preliminary data.</text>
</comment>
<feature type="compositionally biased region" description="Acidic residues" evidence="1">
    <location>
        <begin position="173"/>
        <end position="207"/>
    </location>
</feature>
<sequence>MAGLGDAIREGRRGSIKWGEKGCTKKEAREIGSETLALVISRISIVAIGRAKIPELPCTIDKWIPLVESRQDRSSSPIELAPRLSGDSSKSQTLRSGNQIAVEYADNSLLTLKAADTSCSSTLIKGRWIESVREHLAAALAGRSTSRFLDRQSRFRCILTSDEYNQEGKDVNSEDDEDNDDDDDDDDDDGDVNGNDDDDDNENDDVGDQIHVYTKMVVVAKYSMAD</sequence>
<protein>
    <submittedName>
        <fullName evidence="2">Uncharacterized protein</fullName>
    </submittedName>
</protein>